<accession>A0A923MME7</accession>
<dbReference type="Pfam" id="PF04365">
    <property type="entry name" value="BrnT_toxin"/>
    <property type="match status" value="1"/>
</dbReference>
<dbReference type="Gene3D" id="3.10.450.530">
    <property type="entry name" value="Ribonuclease toxin, BrnT, of type II toxin-antitoxin system"/>
    <property type="match status" value="1"/>
</dbReference>
<dbReference type="EMBL" id="JACORT010000001">
    <property type="protein sequence ID" value="MBC5781306.1"/>
    <property type="molecule type" value="Genomic_DNA"/>
</dbReference>
<dbReference type="AlphaFoldDB" id="A0A923MME7"/>
<dbReference type="InterPro" id="IPR038573">
    <property type="entry name" value="BrnT_sf"/>
</dbReference>
<dbReference type="InterPro" id="IPR007460">
    <property type="entry name" value="BrnT_toxin"/>
</dbReference>
<keyword evidence="2" id="KW-1185">Reference proteome</keyword>
<evidence type="ECO:0000313" key="1">
    <source>
        <dbReference type="EMBL" id="MBC5781306.1"/>
    </source>
</evidence>
<gene>
    <name evidence="1" type="ORF">H8N03_00020</name>
</gene>
<sequence>MEFTWSEAKRTSNLKKHGLDFVDAPSVFEGVTFTFEDDRFSYDEQRYVTLGLLAGIPVSVVHTESDHEIRIISFRKATSREAQIYFDEIKD</sequence>
<reference evidence="1" key="1">
    <citation type="submission" date="2020-08" db="EMBL/GenBank/DDBJ databases">
        <title>Ramlibacter sp. USB13 16S ribosomal RNA gene genome sequencing and assembly.</title>
        <authorList>
            <person name="Kang M."/>
        </authorList>
    </citation>
    <scope>NUCLEOTIDE SEQUENCE</scope>
    <source>
        <strain evidence="1">USB13</strain>
    </source>
</reference>
<evidence type="ECO:0000313" key="2">
    <source>
        <dbReference type="Proteomes" id="UP000608513"/>
    </source>
</evidence>
<name>A0A923MME7_9BURK</name>
<protein>
    <submittedName>
        <fullName evidence="1">BrnT family toxin</fullName>
    </submittedName>
</protein>
<dbReference type="RefSeq" id="WP_187074074.1">
    <property type="nucleotide sequence ID" value="NZ_JACORT010000001.1"/>
</dbReference>
<dbReference type="Proteomes" id="UP000608513">
    <property type="component" value="Unassembled WGS sequence"/>
</dbReference>
<comment type="caution">
    <text evidence="1">The sequence shown here is derived from an EMBL/GenBank/DDBJ whole genome shotgun (WGS) entry which is preliminary data.</text>
</comment>
<proteinExistence type="predicted"/>
<organism evidence="1 2">
    <name type="scientific">Ramlibacter cellulosilyticus</name>
    <dbReference type="NCBI Taxonomy" id="2764187"/>
    <lineage>
        <taxon>Bacteria</taxon>
        <taxon>Pseudomonadati</taxon>
        <taxon>Pseudomonadota</taxon>
        <taxon>Betaproteobacteria</taxon>
        <taxon>Burkholderiales</taxon>
        <taxon>Comamonadaceae</taxon>
        <taxon>Ramlibacter</taxon>
    </lineage>
</organism>